<protein>
    <submittedName>
        <fullName evidence="1">Uncharacterized protein</fullName>
    </submittedName>
</protein>
<accession>A0AB39C548</accession>
<organism evidence="1">
    <name type="scientific">Salmonella phage vB_SE130_2P</name>
    <dbReference type="NCBI Taxonomy" id="3236707"/>
    <lineage>
        <taxon>Viruses</taxon>
    </lineage>
</organism>
<sequence length="42" mass="4441">MQLEHAYGRLHGSGAALARSCQLAERAIVSVPLPVITALVKL</sequence>
<name>A0AB39C548_9VIRU</name>
<dbReference type="EMBL" id="PP935706">
    <property type="protein sequence ID" value="XDJ01670.1"/>
    <property type="molecule type" value="Genomic_DNA"/>
</dbReference>
<reference evidence="1" key="1">
    <citation type="submission" date="2024-06" db="EMBL/GenBank/DDBJ databases">
        <authorList>
            <person name="Mutai I.J."/>
            <person name="Gurusinghe A."/>
            <person name="Wang B."/>
            <person name="Clark M."/>
            <person name="Bhandare S.G."/>
        </authorList>
    </citation>
    <scope>NUCLEOTIDE SEQUENCE</scope>
</reference>
<evidence type="ECO:0000313" key="1">
    <source>
        <dbReference type="EMBL" id="XDJ01670.1"/>
    </source>
</evidence>
<proteinExistence type="predicted"/>